<protein>
    <submittedName>
        <fullName evidence="5">DNA-binding CsgD family transcriptional regulator</fullName>
    </submittedName>
</protein>
<dbReference type="PANTHER" id="PTHR44688:SF16">
    <property type="entry name" value="DNA-BINDING TRANSCRIPTIONAL ACTIVATOR DEVR_DOSR"/>
    <property type="match status" value="1"/>
</dbReference>
<keyword evidence="2 5" id="KW-0238">DNA-binding</keyword>
<dbReference type="InterPro" id="IPR016032">
    <property type="entry name" value="Sig_transdc_resp-reg_C-effctor"/>
</dbReference>
<dbReference type="RefSeq" id="WP_246374726.1">
    <property type="nucleotide sequence ID" value="NZ_JACHEU010000002.1"/>
</dbReference>
<keyword evidence="6" id="KW-1185">Reference proteome</keyword>
<evidence type="ECO:0000259" key="4">
    <source>
        <dbReference type="PROSITE" id="PS50043"/>
    </source>
</evidence>
<dbReference type="SUPFAM" id="SSF46894">
    <property type="entry name" value="C-terminal effector domain of the bipartite response regulators"/>
    <property type="match status" value="1"/>
</dbReference>
<keyword evidence="1" id="KW-0805">Transcription regulation</keyword>
<dbReference type="PRINTS" id="PR00038">
    <property type="entry name" value="HTHLUXR"/>
</dbReference>
<evidence type="ECO:0000313" key="6">
    <source>
        <dbReference type="Proteomes" id="UP000533306"/>
    </source>
</evidence>
<dbReference type="PANTHER" id="PTHR44688">
    <property type="entry name" value="DNA-BINDING TRANSCRIPTIONAL ACTIVATOR DEVR_DOSR"/>
    <property type="match status" value="1"/>
</dbReference>
<reference evidence="5 6" key="1">
    <citation type="submission" date="2020-08" db="EMBL/GenBank/DDBJ databases">
        <title>Genomic Encyclopedia of Type Strains, Phase IV (KMG-IV): sequencing the most valuable type-strain genomes for metagenomic binning, comparative biology and taxonomic classification.</title>
        <authorList>
            <person name="Goeker M."/>
        </authorList>
    </citation>
    <scope>NUCLEOTIDE SEQUENCE [LARGE SCALE GENOMIC DNA]</scope>
    <source>
        <strain evidence="5 6">DSM 11099</strain>
    </source>
</reference>
<dbReference type="AlphaFoldDB" id="A0A7W9VWB8"/>
<comment type="caution">
    <text evidence="5">The sequence shown here is derived from an EMBL/GenBank/DDBJ whole genome shotgun (WGS) entry which is preliminary data.</text>
</comment>
<evidence type="ECO:0000256" key="2">
    <source>
        <dbReference type="ARBA" id="ARBA00023125"/>
    </source>
</evidence>
<dbReference type="Gene3D" id="3.30.450.80">
    <property type="entry name" value="Transcription factor LuxR-like, autoinducer-binding domain"/>
    <property type="match status" value="1"/>
</dbReference>
<dbReference type="Gene3D" id="1.10.10.10">
    <property type="entry name" value="Winged helix-like DNA-binding domain superfamily/Winged helix DNA-binding domain"/>
    <property type="match status" value="1"/>
</dbReference>
<dbReference type="InterPro" id="IPR036388">
    <property type="entry name" value="WH-like_DNA-bd_sf"/>
</dbReference>
<evidence type="ECO:0000256" key="1">
    <source>
        <dbReference type="ARBA" id="ARBA00023015"/>
    </source>
</evidence>
<organism evidence="5 6">
    <name type="scientific">Aquamicrobium lusatiense</name>
    <dbReference type="NCBI Taxonomy" id="89772"/>
    <lineage>
        <taxon>Bacteria</taxon>
        <taxon>Pseudomonadati</taxon>
        <taxon>Pseudomonadota</taxon>
        <taxon>Alphaproteobacteria</taxon>
        <taxon>Hyphomicrobiales</taxon>
        <taxon>Phyllobacteriaceae</taxon>
        <taxon>Aquamicrobium</taxon>
    </lineage>
</organism>
<dbReference type="SUPFAM" id="SSF75516">
    <property type="entry name" value="Pheromone-binding domain of LuxR-like quorum-sensing transcription factors"/>
    <property type="match status" value="1"/>
</dbReference>
<gene>
    <name evidence="5" type="ORF">HNR59_002965</name>
</gene>
<dbReference type="GO" id="GO:0006355">
    <property type="term" value="P:regulation of DNA-templated transcription"/>
    <property type="evidence" value="ECO:0007669"/>
    <property type="project" value="InterPro"/>
</dbReference>
<dbReference type="GO" id="GO:0003677">
    <property type="term" value="F:DNA binding"/>
    <property type="evidence" value="ECO:0007669"/>
    <property type="project" value="UniProtKB-KW"/>
</dbReference>
<dbReference type="SMART" id="SM00421">
    <property type="entry name" value="HTH_LUXR"/>
    <property type="match status" value="1"/>
</dbReference>
<dbReference type="InterPro" id="IPR000792">
    <property type="entry name" value="Tscrpt_reg_LuxR_C"/>
</dbReference>
<proteinExistence type="predicted"/>
<feature type="domain" description="HTH luxR-type" evidence="4">
    <location>
        <begin position="185"/>
        <end position="250"/>
    </location>
</feature>
<keyword evidence="3" id="KW-0804">Transcription</keyword>
<dbReference type="CDD" id="cd06170">
    <property type="entry name" value="LuxR_C_like"/>
    <property type="match status" value="1"/>
</dbReference>
<accession>A0A7W9VWB8</accession>
<name>A0A7W9VWB8_9HYPH</name>
<dbReference type="EMBL" id="JACHEU010000002">
    <property type="protein sequence ID" value="MBB6013576.1"/>
    <property type="molecule type" value="Genomic_DNA"/>
</dbReference>
<evidence type="ECO:0000313" key="5">
    <source>
        <dbReference type="EMBL" id="MBB6013576.1"/>
    </source>
</evidence>
<dbReference type="Proteomes" id="UP000533306">
    <property type="component" value="Unassembled WGS sequence"/>
</dbReference>
<dbReference type="Pfam" id="PF00196">
    <property type="entry name" value="GerE"/>
    <property type="match status" value="1"/>
</dbReference>
<evidence type="ECO:0000256" key="3">
    <source>
        <dbReference type="ARBA" id="ARBA00023163"/>
    </source>
</evidence>
<sequence>MIHAALTPIDATPVNDQPGRQAIVWPQGGEHALTISDAVRRCRWMAQEINATSFAVFLAPLMQERAKLVPCLDSDHPGAGFAKSVTGNIEHLVRHVRTSTEPLWWSEGPQSPAAERLGALCWVTQIEPIIAGTSGIAFPVHAERNQCGLVVFAGPCTNIDQNLLFEVHSKCFSLFSEVTRLRPASASLTRAMTRRELECLKLTANGYTSEEIARILKLSVHTTNQYLTQSAQKLNAVSRTQAVAKALRLGLIE</sequence>
<dbReference type="PROSITE" id="PS50043">
    <property type="entry name" value="HTH_LUXR_2"/>
    <property type="match status" value="1"/>
</dbReference>
<dbReference type="InterPro" id="IPR036693">
    <property type="entry name" value="TF_LuxR_autoind-bd_dom_sf"/>
</dbReference>